<feature type="transmembrane region" description="Helical" evidence="5">
    <location>
        <begin position="109"/>
        <end position="130"/>
    </location>
</feature>
<dbReference type="SMART" id="SM00034">
    <property type="entry name" value="CLECT"/>
    <property type="match status" value="1"/>
</dbReference>
<feature type="transmembrane region" description="Helical" evidence="5">
    <location>
        <begin position="295"/>
        <end position="315"/>
    </location>
</feature>
<feature type="transmembrane region" description="Helical" evidence="5">
    <location>
        <begin position="165"/>
        <end position="186"/>
    </location>
</feature>
<evidence type="ECO:0000313" key="9">
    <source>
        <dbReference type="Proteomes" id="UP001177023"/>
    </source>
</evidence>
<comment type="subcellular location">
    <subcellularLocation>
        <location evidence="1">Membrane</location>
        <topology evidence="1">Multi-pass membrane protein</topology>
    </subcellularLocation>
</comment>
<evidence type="ECO:0000313" key="8">
    <source>
        <dbReference type="EMBL" id="CAJ0578392.1"/>
    </source>
</evidence>
<sequence>MLDRFGLRVSILLGAAGNCIGAWIRIFSTTPDAFWITMIGQTIVGASQMFTLGAPPRLAAVWFGADEVSTACAAGVFGNQLGIALGFVLPPMLVHNGTMEEIADDLTNLFLGSAVLNTVIFTLIICFFSAKPKVPPSWAQITALEQSLDSNFLGTMGKLLTNGNFMLLFLTYGMNTGVFYAVSTLLAEMVDKLYPGQGEAIGRIGLSMVVAGMFGSVIGGICLDKLKKFKLVTFTVYFFSFLGMVFFTFTLDSGIHMVYVGAIALGFFMTGYLPIGFEFAAELTFPSAEGTMSGLLNASAQIFGIALTWAGGLLLHDFGIYISNAVMIAILGLGTILTALIKEELRRQKSSTCRRPFADIRDATHQLHRRPGANSSGGCFITADNWANASYHQKQSCRQVSASGQLAEIRNAFDSQQALMLVESDNAATQFFYIGLSRNCETCGWTWPGNQQLDYQNWAPGQPVTGQDCSVLSVEDATWSSIDCGALYPALCLVPQQ</sequence>
<dbReference type="GO" id="GO:0015232">
    <property type="term" value="F:heme transmembrane transporter activity"/>
    <property type="evidence" value="ECO:0007669"/>
    <property type="project" value="TreeGrafter"/>
</dbReference>
<keyword evidence="4 5" id="KW-0472">Membrane</keyword>
<organism evidence="8 9">
    <name type="scientific">Mesorhabditis spiculigera</name>
    <dbReference type="NCBI Taxonomy" id="96644"/>
    <lineage>
        <taxon>Eukaryota</taxon>
        <taxon>Metazoa</taxon>
        <taxon>Ecdysozoa</taxon>
        <taxon>Nematoda</taxon>
        <taxon>Chromadorea</taxon>
        <taxon>Rhabditida</taxon>
        <taxon>Rhabditina</taxon>
        <taxon>Rhabditomorpha</taxon>
        <taxon>Rhabditoidea</taxon>
        <taxon>Rhabditidae</taxon>
        <taxon>Mesorhabditinae</taxon>
        <taxon>Mesorhabditis</taxon>
    </lineage>
</organism>
<evidence type="ECO:0000256" key="1">
    <source>
        <dbReference type="ARBA" id="ARBA00004141"/>
    </source>
</evidence>
<evidence type="ECO:0000256" key="3">
    <source>
        <dbReference type="ARBA" id="ARBA00022989"/>
    </source>
</evidence>
<evidence type="ECO:0000259" key="7">
    <source>
        <dbReference type="PROSITE" id="PS50850"/>
    </source>
</evidence>
<feature type="domain" description="Major facilitator superfamily (MFS) profile" evidence="7">
    <location>
        <begin position="1"/>
        <end position="346"/>
    </location>
</feature>
<proteinExistence type="predicted"/>
<evidence type="ECO:0000256" key="2">
    <source>
        <dbReference type="ARBA" id="ARBA00022692"/>
    </source>
</evidence>
<dbReference type="Gene3D" id="1.20.1250.20">
    <property type="entry name" value="MFS general substrate transporter like domains"/>
    <property type="match status" value="1"/>
</dbReference>
<dbReference type="InterPro" id="IPR001304">
    <property type="entry name" value="C-type_lectin-like"/>
</dbReference>
<dbReference type="InterPro" id="IPR011701">
    <property type="entry name" value="MFS"/>
</dbReference>
<feature type="transmembrane region" description="Helical" evidence="5">
    <location>
        <begin position="257"/>
        <end position="275"/>
    </location>
</feature>
<evidence type="ECO:0000256" key="5">
    <source>
        <dbReference type="SAM" id="Phobius"/>
    </source>
</evidence>
<dbReference type="Pfam" id="PF07690">
    <property type="entry name" value="MFS_1"/>
    <property type="match status" value="1"/>
</dbReference>
<feature type="transmembrane region" description="Helical" evidence="5">
    <location>
        <begin position="231"/>
        <end position="251"/>
    </location>
</feature>
<dbReference type="EMBL" id="CATQJA010002653">
    <property type="protein sequence ID" value="CAJ0578392.1"/>
    <property type="molecule type" value="Genomic_DNA"/>
</dbReference>
<dbReference type="Pfam" id="PF00059">
    <property type="entry name" value="Lectin_C"/>
    <property type="match status" value="1"/>
</dbReference>
<dbReference type="InterPro" id="IPR049680">
    <property type="entry name" value="FLVCR1-2_SLC49-like"/>
</dbReference>
<feature type="transmembrane region" description="Helical" evidence="5">
    <location>
        <begin position="33"/>
        <end position="56"/>
    </location>
</feature>
<dbReference type="Gene3D" id="3.10.100.10">
    <property type="entry name" value="Mannose-Binding Protein A, subunit A"/>
    <property type="match status" value="1"/>
</dbReference>
<feature type="transmembrane region" description="Helical" evidence="5">
    <location>
        <begin position="321"/>
        <end position="341"/>
    </location>
</feature>
<dbReference type="GO" id="GO:0020037">
    <property type="term" value="F:heme binding"/>
    <property type="evidence" value="ECO:0007669"/>
    <property type="project" value="TreeGrafter"/>
</dbReference>
<keyword evidence="9" id="KW-1185">Reference proteome</keyword>
<dbReference type="PANTHER" id="PTHR10924">
    <property type="entry name" value="MAJOR FACILITATOR SUPERFAMILY PROTEIN-RELATED"/>
    <property type="match status" value="1"/>
</dbReference>
<evidence type="ECO:0000256" key="4">
    <source>
        <dbReference type="ARBA" id="ARBA00023136"/>
    </source>
</evidence>
<keyword evidence="3 5" id="KW-1133">Transmembrane helix</keyword>
<feature type="domain" description="C-type lectin" evidence="6">
    <location>
        <begin position="375"/>
        <end position="493"/>
    </location>
</feature>
<feature type="transmembrane region" description="Helical" evidence="5">
    <location>
        <begin position="68"/>
        <end position="89"/>
    </location>
</feature>
<dbReference type="GO" id="GO:0097037">
    <property type="term" value="P:heme export"/>
    <property type="evidence" value="ECO:0007669"/>
    <property type="project" value="TreeGrafter"/>
</dbReference>
<dbReference type="CDD" id="cd00037">
    <property type="entry name" value="CLECT"/>
    <property type="match status" value="1"/>
</dbReference>
<dbReference type="AlphaFoldDB" id="A0AA36CZR0"/>
<dbReference type="PROSITE" id="PS50041">
    <property type="entry name" value="C_TYPE_LECTIN_2"/>
    <property type="match status" value="1"/>
</dbReference>
<accession>A0AA36CZR0</accession>
<reference evidence="8" key="1">
    <citation type="submission" date="2023-06" db="EMBL/GenBank/DDBJ databases">
        <authorList>
            <person name="Delattre M."/>
        </authorList>
    </citation>
    <scope>NUCLEOTIDE SEQUENCE</scope>
    <source>
        <strain evidence="8">AF72</strain>
    </source>
</reference>
<comment type="caution">
    <text evidence="8">The sequence shown here is derived from an EMBL/GenBank/DDBJ whole genome shotgun (WGS) entry which is preliminary data.</text>
</comment>
<dbReference type="InterPro" id="IPR016187">
    <property type="entry name" value="CTDL_fold"/>
</dbReference>
<dbReference type="PROSITE" id="PS50850">
    <property type="entry name" value="MFS"/>
    <property type="match status" value="1"/>
</dbReference>
<dbReference type="InterPro" id="IPR020846">
    <property type="entry name" value="MFS_dom"/>
</dbReference>
<feature type="transmembrane region" description="Helical" evidence="5">
    <location>
        <begin position="206"/>
        <end position="224"/>
    </location>
</feature>
<dbReference type="InterPro" id="IPR036259">
    <property type="entry name" value="MFS_trans_sf"/>
</dbReference>
<feature type="non-terminal residue" evidence="8">
    <location>
        <position position="1"/>
    </location>
</feature>
<dbReference type="PANTHER" id="PTHR10924:SF4">
    <property type="entry name" value="GH15861P"/>
    <property type="match status" value="1"/>
</dbReference>
<evidence type="ECO:0000259" key="6">
    <source>
        <dbReference type="PROSITE" id="PS50041"/>
    </source>
</evidence>
<evidence type="ECO:0008006" key="10">
    <source>
        <dbReference type="Google" id="ProtNLM"/>
    </source>
</evidence>
<gene>
    <name evidence="8" type="ORF">MSPICULIGERA_LOCUS16650</name>
</gene>
<dbReference type="InterPro" id="IPR016186">
    <property type="entry name" value="C-type_lectin-like/link_sf"/>
</dbReference>
<feature type="transmembrane region" description="Helical" evidence="5">
    <location>
        <begin position="7"/>
        <end position="27"/>
    </location>
</feature>
<dbReference type="SUPFAM" id="SSF103473">
    <property type="entry name" value="MFS general substrate transporter"/>
    <property type="match status" value="1"/>
</dbReference>
<name>A0AA36CZR0_9BILA</name>
<dbReference type="SUPFAM" id="SSF56436">
    <property type="entry name" value="C-type lectin-like"/>
    <property type="match status" value="1"/>
</dbReference>
<keyword evidence="2 5" id="KW-0812">Transmembrane</keyword>
<dbReference type="Proteomes" id="UP001177023">
    <property type="component" value="Unassembled WGS sequence"/>
</dbReference>
<dbReference type="GO" id="GO:0016020">
    <property type="term" value="C:membrane"/>
    <property type="evidence" value="ECO:0007669"/>
    <property type="project" value="UniProtKB-SubCell"/>
</dbReference>
<protein>
    <recommendedName>
        <fullName evidence="10">Major facilitator superfamily (MFS) profile domain-containing protein</fullName>
    </recommendedName>
</protein>